<evidence type="ECO:0000313" key="6">
    <source>
        <dbReference type="EMBL" id="CAF0947580.1"/>
    </source>
</evidence>
<dbReference type="GO" id="GO:0003729">
    <property type="term" value="F:mRNA binding"/>
    <property type="evidence" value="ECO:0007669"/>
    <property type="project" value="TreeGrafter"/>
</dbReference>
<dbReference type="InterPro" id="IPR000504">
    <property type="entry name" value="RRM_dom"/>
</dbReference>
<dbReference type="GO" id="GO:0005737">
    <property type="term" value="C:cytoplasm"/>
    <property type="evidence" value="ECO:0007669"/>
    <property type="project" value="TreeGrafter"/>
</dbReference>
<organism evidence="6 8">
    <name type="scientific">Didymodactylos carnosus</name>
    <dbReference type="NCBI Taxonomy" id="1234261"/>
    <lineage>
        <taxon>Eukaryota</taxon>
        <taxon>Metazoa</taxon>
        <taxon>Spiralia</taxon>
        <taxon>Gnathifera</taxon>
        <taxon>Rotifera</taxon>
        <taxon>Eurotatoria</taxon>
        <taxon>Bdelloidea</taxon>
        <taxon>Philodinida</taxon>
        <taxon>Philodinidae</taxon>
        <taxon>Didymodactylos</taxon>
    </lineage>
</organism>
<dbReference type="AlphaFoldDB" id="A0A8S2DFI1"/>
<accession>A0A8S2DFI1</accession>
<protein>
    <recommendedName>
        <fullName evidence="5">RRM domain-containing protein</fullName>
    </recommendedName>
</protein>
<dbReference type="EMBL" id="CAJNOK010004724">
    <property type="protein sequence ID" value="CAF0947580.1"/>
    <property type="molecule type" value="Genomic_DNA"/>
</dbReference>
<dbReference type="Proteomes" id="UP000677228">
    <property type="component" value="Unassembled WGS sequence"/>
</dbReference>
<comment type="caution">
    <text evidence="6">The sequence shown here is derived from an EMBL/GenBank/DDBJ whole genome shotgun (WGS) entry which is preliminary data.</text>
</comment>
<proteinExistence type="predicted"/>
<evidence type="ECO:0000256" key="1">
    <source>
        <dbReference type="ARBA" id="ARBA00004123"/>
    </source>
</evidence>
<dbReference type="GO" id="GO:0000381">
    <property type="term" value="P:regulation of alternative mRNA splicing, via spliceosome"/>
    <property type="evidence" value="ECO:0007669"/>
    <property type="project" value="InterPro"/>
</dbReference>
<dbReference type="GO" id="GO:0007399">
    <property type="term" value="P:nervous system development"/>
    <property type="evidence" value="ECO:0007669"/>
    <property type="project" value="InterPro"/>
</dbReference>
<feature type="domain" description="RRM" evidence="5">
    <location>
        <begin position="142"/>
        <end position="218"/>
    </location>
</feature>
<reference evidence="6" key="1">
    <citation type="submission" date="2021-02" db="EMBL/GenBank/DDBJ databases">
        <authorList>
            <person name="Nowell W R."/>
        </authorList>
    </citation>
    <scope>NUCLEOTIDE SEQUENCE</scope>
</reference>
<keyword evidence="2 4" id="KW-0694">RNA-binding</keyword>
<evidence type="ECO:0000256" key="2">
    <source>
        <dbReference type="ARBA" id="ARBA00022884"/>
    </source>
</evidence>
<evidence type="ECO:0000256" key="3">
    <source>
        <dbReference type="ARBA" id="ARBA00023242"/>
    </source>
</evidence>
<dbReference type="InterPro" id="IPR012677">
    <property type="entry name" value="Nucleotide-bd_a/b_plait_sf"/>
</dbReference>
<evidence type="ECO:0000256" key="4">
    <source>
        <dbReference type="PROSITE-ProRule" id="PRU00176"/>
    </source>
</evidence>
<evidence type="ECO:0000313" key="7">
    <source>
        <dbReference type="EMBL" id="CAF3722038.1"/>
    </source>
</evidence>
<sequence length="289" mass="32498">MFDDTEIPIPLFCKSTIENDVPVWFDQRASCSPVQYAPFSRVDYHSWSSTDTGTGSWSSNSSGYLSANALPWPENSLSTKTSTSSNYYGTFLLGFDDETSVSCFGSPHPTTTKLISPIARPKTSPVKNQDVVRERRIDERPLRLHVSNIPFSWTKEKLATEFEAFGTTYDVEVVYNARGSKGFGFVTFLTIADGLKAMDEMNEKIVDGRRLVVNYAKPKQKHIVQPYYTEEPKTTRTKQLPVLPTKFVPSFATPPPPRRQQLIVASQSASCASTPTRAHQYCPQLERHH</sequence>
<gene>
    <name evidence="6" type="ORF">OVA965_LOCUS11976</name>
    <name evidence="7" type="ORF">TMI583_LOCUS11980</name>
</gene>
<comment type="subcellular location">
    <subcellularLocation>
        <location evidence="1">Nucleus</location>
    </subcellularLocation>
</comment>
<dbReference type="Gene3D" id="3.30.70.330">
    <property type="match status" value="1"/>
</dbReference>
<dbReference type="Pfam" id="PF00076">
    <property type="entry name" value="RRM_1"/>
    <property type="match status" value="1"/>
</dbReference>
<evidence type="ECO:0000313" key="8">
    <source>
        <dbReference type="Proteomes" id="UP000677228"/>
    </source>
</evidence>
<keyword evidence="3" id="KW-0539">Nucleus</keyword>
<dbReference type="GO" id="GO:0005634">
    <property type="term" value="C:nucleus"/>
    <property type="evidence" value="ECO:0007669"/>
    <property type="project" value="UniProtKB-SubCell"/>
</dbReference>
<evidence type="ECO:0000259" key="5">
    <source>
        <dbReference type="PROSITE" id="PS50102"/>
    </source>
</evidence>
<dbReference type="PANTHER" id="PTHR15597:SF22">
    <property type="entry name" value="RNA-BINDING FOX PROTEIN 1, ISOFORM H"/>
    <property type="match status" value="1"/>
</dbReference>
<dbReference type="InterPro" id="IPR047131">
    <property type="entry name" value="RBFOX1-like"/>
</dbReference>
<dbReference type="InterPro" id="IPR035979">
    <property type="entry name" value="RBD_domain_sf"/>
</dbReference>
<dbReference type="SMART" id="SM00360">
    <property type="entry name" value="RRM"/>
    <property type="match status" value="1"/>
</dbReference>
<dbReference type="SUPFAM" id="SSF54928">
    <property type="entry name" value="RNA-binding domain, RBD"/>
    <property type="match status" value="1"/>
</dbReference>
<dbReference type="EMBL" id="CAJOBA010004729">
    <property type="protein sequence ID" value="CAF3722038.1"/>
    <property type="molecule type" value="Genomic_DNA"/>
</dbReference>
<dbReference type="PANTHER" id="PTHR15597">
    <property type="entry name" value="ATAXIN 2-BINDING PROTEIN 1-RELATED"/>
    <property type="match status" value="1"/>
</dbReference>
<name>A0A8S2DFI1_9BILA</name>
<dbReference type="PROSITE" id="PS50102">
    <property type="entry name" value="RRM"/>
    <property type="match status" value="1"/>
</dbReference>
<dbReference type="Proteomes" id="UP000682733">
    <property type="component" value="Unassembled WGS sequence"/>
</dbReference>